<dbReference type="PANTHER" id="PTHR15678:SF6">
    <property type="entry name" value="BRIDGE-LIKE LIPID TRANSFER PROTEIN FAMILY MEMBER 2"/>
    <property type="match status" value="1"/>
</dbReference>
<dbReference type="PANTHER" id="PTHR15678">
    <property type="entry name" value="ANTIGEN MLAA-22-RELATED"/>
    <property type="match status" value="1"/>
</dbReference>
<evidence type="ECO:0000256" key="2">
    <source>
        <dbReference type="SAM" id="SignalP"/>
    </source>
</evidence>
<dbReference type="Pfam" id="PF10344">
    <property type="entry name" value="Hobbit"/>
    <property type="match status" value="1"/>
</dbReference>
<feature type="region of interest" description="Disordered" evidence="1">
    <location>
        <begin position="1158"/>
        <end position="1216"/>
    </location>
</feature>
<keyword evidence="5" id="KW-1185">Reference proteome</keyword>
<evidence type="ECO:0000313" key="4">
    <source>
        <dbReference type="EMBL" id="KAJ3225411.1"/>
    </source>
</evidence>
<evidence type="ECO:0000259" key="3">
    <source>
        <dbReference type="SMART" id="SM01216"/>
    </source>
</evidence>
<evidence type="ECO:0000256" key="1">
    <source>
        <dbReference type="SAM" id="MobiDB-lite"/>
    </source>
</evidence>
<evidence type="ECO:0000313" key="5">
    <source>
        <dbReference type="Proteomes" id="UP001211065"/>
    </source>
</evidence>
<accession>A0AAD5U5S3</accession>
<name>A0AAD5U5S3_9FUNG</name>
<protein>
    <recommendedName>
        <fullName evidence="3">FMP27 WPPW motif-containing RBG unit domain-containing protein</fullName>
    </recommendedName>
</protein>
<organism evidence="4 5">
    <name type="scientific">Clydaea vesicula</name>
    <dbReference type="NCBI Taxonomy" id="447962"/>
    <lineage>
        <taxon>Eukaryota</taxon>
        <taxon>Fungi</taxon>
        <taxon>Fungi incertae sedis</taxon>
        <taxon>Chytridiomycota</taxon>
        <taxon>Chytridiomycota incertae sedis</taxon>
        <taxon>Chytridiomycetes</taxon>
        <taxon>Lobulomycetales</taxon>
        <taxon>Lobulomycetaceae</taxon>
        <taxon>Clydaea</taxon>
    </lineage>
</organism>
<feature type="compositionally biased region" description="Polar residues" evidence="1">
    <location>
        <begin position="1162"/>
        <end position="1175"/>
    </location>
</feature>
<keyword evidence="2" id="KW-0732">Signal</keyword>
<comment type="caution">
    <text evidence="4">The sequence shown here is derived from an EMBL/GenBank/DDBJ whole genome shotgun (WGS) entry which is preliminary data.</text>
</comment>
<feature type="compositionally biased region" description="Polar residues" evidence="1">
    <location>
        <begin position="1184"/>
        <end position="1194"/>
    </location>
</feature>
<dbReference type="SMART" id="SM01216">
    <property type="entry name" value="Fmp27_WPPW"/>
    <property type="match status" value="1"/>
</dbReference>
<dbReference type="InterPro" id="IPR019449">
    <property type="entry name" value="FMP27_WPPW_RBG"/>
</dbReference>
<dbReference type="EMBL" id="JADGJW010000062">
    <property type="protein sequence ID" value="KAJ3225411.1"/>
    <property type="molecule type" value="Genomic_DNA"/>
</dbReference>
<feature type="chain" id="PRO_5042090354" description="FMP27 WPPW motif-containing RBG unit domain-containing protein" evidence="2">
    <location>
        <begin position="25"/>
        <end position="1216"/>
    </location>
</feature>
<dbReference type="InterPro" id="IPR045167">
    <property type="entry name" value="Hobbit"/>
</dbReference>
<feature type="signal peptide" evidence="2">
    <location>
        <begin position="1"/>
        <end position="24"/>
    </location>
</feature>
<feature type="domain" description="FMP27 WPPW motif-containing RBG unit" evidence="3">
    <location>
        <begin position="38"/>
        <end position="580"/>
    </location>
</feature>
<dbReference type="Proteomes" id="UP001211065">
    <property type="component" value="Unassembled WGS sequence"/>
</dbReference>
<gene>
    <name evidence="4" type="ORF">HK099_006869</name>
</gene>
<sequence length="1216" mass="138637">MENRLLRSIGSFHLKVTMLPLVLGLINEMEGEIQSGVGLRCRAEKMDIDMFFVQKLIKNSLQEVNLDSSLSSQPRIKHTATSWSLKESEIGFTELEGRTISFGNAYNMLLGGIANEAAVYGTAENSAVDDKDHDEDWAEWILDEDFQYMEDTSKLRMIPFIWSPKISYFKRTEKEDSSMIEDKVRSQGYLYGVQISLFKMRLKEIEASIRHYMEIQQGLEYRIGILFDDTLRQQSSIIVEKLAFLYEKKAAIRRYIKSCSVDKNAEKEPPMVTLQRSTPSKSSPNISCFPEANGKALFDHYYIIHNINLLWKKEVRNTLFKLFDLQSKSLAVKYFMTNDSNRLVKELISTVSQKGVGQEGNLYDGEYAKNEFSPQKLATNSKVGFFDQDMAVKLLQQLIKDRDSNFGEIEVQNETNSGTETINFGTTLKRKSENFLASQFTYFSSKDPDSPDYIPPGYYADSNNIILLVNPQINFEAEFGEHKQLQTMVVAAENMELLSISIVDSSYKSDYVEDSTEMVAKTRKILNIHNAQFFVARSVDIEEAEDSDLDNIIMRSTLDLTFEASKSEITWPVWVPIECLVDHNSHIGFLQRVMERTSATAHRDTPNTLYVKRSRSNCDTKSNFVHADVFHINFPTFIISVTSMQYEIVYNIITNLLVYRDPMRGQRNDRRRKMILGLEQMSDLQKVMGTVINLQDKIRHAETLLKYRLGHKKHVSKVSEVRQVLITYMDELYVLMEALKEMLSLSRKKESVDVAWMLNVTAGKLIWIMKLDSGDPLCQWNFDVCTFNYIQNEDQSSSNTLEIDKLYIENKLDPPSGFKDLLSPFLADKRALDFNKHKLLRIYWSELAPVAGIPVVEHFEVVIFPISLNVTLDIGRELVYYVFPEKKAKALAESHELPFPASEKSYPSTYAPSLTASVQPSQNFYGNNELKNYEGALKPPKKKKAALSELEILQSRASENKSFIYIKMPEFQLCLSYKGSKEKNVEDLNRFVFKMPTLEYRNRTWSWLDFYDEVKKDGIRAIFDNTGSLIKEKLFTKKTAVAENLSNSTPFLTPLPSSLTTSIVGIIPSPIMKTSKSMDLPRSYSDLSAISVHSDNKSVYSAISAGDNKSVSNNSYQHSDTLVSPSASTNLEKRKGKFSFFKRKDKANSTEMLLAEDATVEADSSQSNSKTSMGRSGSFFLSKGGSTSALSENGSVKEESPRNTFFNLRRKSEKKI</sequence>
<reference evidence="4" key="1">
    <citation type="submission" date="2020-05" db="EMBL/GenBank/DDBJ databases">
        <title>Phylogenomic resolution of chytrid fungi.</title>
        <authorList>
            <person name="Stajich J.E."/>
            <person name="Amses K."/>
            <person name="Simmons R."/>
            <person name="Seto K."/>
            <person name="Myers J."/>
            <person name="Bonds A."/>
            <person name="Quandt C.A."/>
            <person name="Barry K."/>
            <person name="Liu P."/>
            <person name="Grigoriev I."/>
            <person name="Longcore J.E."/>
            <person name="James T.Y."/>
        </authorList>
    </citation>
    <scope>NUCLEOTIDE SEQUENCE</scope>
    <source>
        <strain evidence="4">JEL0476</strain>
    </source>
</reference>
<proteinExistence type="predicted"/>
<dbReference type="AlphaFoldDB" id="A0AAD5U5S3"/>